<reference evidence="13" key="1">
    <citation type="submission" date="2016-10" db="EMBL/GenBank/DDBJ databases">
        <authorList>
            <person name="Varghese N."/>
            <person name="Submissions S."/>
        </authorList>
    </citation>
    <scope>NUCLEOTIDE SEQUENCE [LARGE SCALE GENOMIC DNA]</scope>
    <source>
        <strain evidence="13">CGMCC 1.12041</strain>
    </source>
</reference>
<keyword evidence="6" id="KW-0378">Hydrolase</keyword>
<dbReference type="Pfam" id="PF00563">
    <property type="entry name" value="EAL"/>
    <property type="match status" value="1"/>
</dbReference>
<dbReference type="EC" id="3.1.4.52" evidence="2"/>
<comment type="catalytic activity">
    <reaction evidence="9">
        <text>3',3'-c-di-GMP + H2O = 5'-phosphoguanylyl(3'-&gt;5')guanosine + H(+)</text>
        <dbReference type="Rhea" id="RHEA:24902"/>
        <dbReference type="ChEBI" id="CHEBI:15377"/>
        <dbReference type="ChEBI" id="CHEBI:15378"/>
        <dbReference type="ChEBI" id="CHEBI:58754"/>
        <dbReference type="ChEBI" id="CHEBI:58805"/>
        <dbReference type="EC" id="3.1.4.52"/>
    </reaction>
</comment>
<proteinExistence type="predicted"/>
<keyword evidence="4" id="KW-0973">c-di-GMP</keyword>
<keyword evidence="8 10" id="KW-0472">Membrane</keyword>
<evidence type="ECO:0000256" key="7">
    <source>
        <dbReference type="ARBA" id="ARBA00022989"/>
    </source>
</evidence>
<keyword evidence="5 10" id="KW-0812">Transmembrane</keyword>
<keyword evidence="3" id="KW-1003">Cell membrane</keyword>
<comment type="subcellular location">
    <subcellularLocation>
        <location evidence="1">Cell membrane</location>
        <topology evidence="1">Multi-pass membrane protein</topology>
    </subcellularLocation>
</comment>
<dbReference type="AlphaFoldDB" id="A0A1I1R0P6"/>
<organism evidence="12 13">
    <name type="scientific">Massilia yuzhufengensis</name>
    <dbReference type="NCBI Taxonomy" id="1164594"/>
    <lineage>
        <taxon>Bacteria</taxon>
        <taxon>Pseudomonadati</taxon>
        <taxon>Pseudomonadota</taxon>
        <taxon>Betaproteobacteria</taxon>
        <taxon>Burkholderiales</taxon>
        <taxon>Oxalobacteraceae</taxon>
        <taxon>Telluria group</taxon>
        <taxon>Massilia</taxon>
    </lineage>
</organism>
<accession>A0A1I1R0P6</accession>
<dbReference type="RefSeq" id="WP_177207785.1">
    <property type="nucleotide sequence ID" value="NZ_FOLD01000020.1"/>
</dbReference>
<evidence type="ECO:0000256" key="1">
    <source>
        <dbReference type="ARBA" id="ARBA00004651"/>
    </source>
</evidence>
<dbReference type="InterPro" id="IPR001633">
    <property type="entry name" value="EAL_dom"/>
</dbReference>
<evidence type="ECO:0000313" key="12">
    <source>
        <dbReference type="EMBL" id="SFD25103.1"/>
    </source>
</evidence>
<sequence length="531" mass="57910">MKKTAAVFLTLLLAIAGIGLPIWLAIEESERQAYKAESVRALGFASDILVRADETGRQARGGVDRLKALHADNPCSPAAIDLMREIDLGSSYLQAIGYIERNQMLCSSIAGQSRVLDLGPPDYTTSAGAAVRRQVRFPFAAQNSFIVLEFDSFAAIIHQRLIVDMANSEPDIALAVLSLEDPAPIIVRGKVKPEWLRRLGRERQVVFVDNGSVVAVVRSQRFLTAGVAAVPISYLESRSEAVARRLVPAGLVAGVMLVAAIMLLGRQQMSLPNAVKMGLRRKEFFLEYQPVVELATGRCVGVEALVRWRRPTGEVVMPDLFVAIAEDNGMIVRLTGQVLEMVAHDTRHWLAAHPDFHVGINVAPADFYAGNLLLRLQETLEAMGAAPGNLILEVTERGLMDPVVARENTANLRRHGFALAIDDFGTGYSSLSYLETLELDYLKIDRSFIEAIGTGAPTSQVVQHIIRIAKDLGLRMIAEGVESQAQADFLRKHGVQFGQGWLFGRPVSFGEVVRQMEAAELAEAALVRAAG</sequence>
<dbReference type="InterPro" id="IPR035919">
    <property type="entry name" value="EAL_sf"/>
</dbReference>
<dbReference type="CDD" id="cd01948">
    <property type="entry name" value="EAL"/>
    <property type="match status" value="1"/>
</dbReference>
<protein>
    <recommendedName>
        <fullName evidence="2">cyclic-guanylate-specific phosphodiesterase</fullName>
        <ecNumber evidence="2">3.1.4.52</ecNumber>
    </recommendedName>
</protein>
<evidence type="ECO:0000256" key="9">
    <source>
        <dbReference type="ARBA" id="ARBA00034290"/>
    </source>
</evidence>
<evidence type="ECO:0000313" key="13">
    <source>
        <dbReference type="Proteomes" id="UP000198639"/>
    </source>
</evidence>
<gene>
    <name evidence="12" type="ORF">SAMN05216204_1207</name>
</gene>
<evidence type="ECO:0000256" key="10">
    <source>
        <dbReference type="SAM" id="Phobius"/>
    </source>
</evidence>
<dbReference type="SMART" id="SM00052">
    <property type="entry name" value="EAL"/>
    <property type="match status" value="1"/>
</dbReference>
<dbReference type="EMBL" id="FOLD01000020">
    <property type="protein sequence ID" value="SFD25103.1"/>
    <property type="molecule type" value="Genomic_DNA"/>
</dbReference>
<dbReference type="Proteomes" id="UP000198639">
    <property type="component" value="Unassembled WGS sequence"/>
</dbReference>
<evidence type="ECO:0000256" key="4">
    <source>
        <dbReference type="ARBA" id="ARBA00022636"/>
    </source>
</evidence>
<dbReference type="Pfam" id="PF12792">
    <property type="entry name" value="CSS-motif"/>
    <property type="match status" value="1"/>
</dbReference>
<evidence type="ECO:0000256" key="3">
    <source>
        <dbReference type="ARBA" id="ARBA00022475"/>
    </source>
</evidence>
<evidence type="ECO:0000256" key="2">
    <source>
        <dbReference type="ARBA" id="ARBA00012282"/>
    </source>
</evidence>
<feature type="domain" description="EAL" evidence="11">
    <location>
        <begin position="268"/>
        <end position="520"/>
    </location>
</feature>
<dbReference type="STRING" id="1164594.SAMN05216204_1207"/>
<evidence type="ECO:0000256" key="5">
    <source>
        <dbReference type="ARBA" id="ARBA00022692"/>
    </source>
</evidence>
<dbReference type="InterPro" id="IPR024744">
    <property type="entry name" value="CSS-motif_dom"/>
</dbReference>
<keyword evidence="13" id="KW-1185">Reference proteome</keyword>
<evidence type="ECO:0000256" key="6">
    <source>
        <dbReference type="ARBA" id="ARBA00022801"/>
    </source>
</evidence>
<dbReference type="PANTHER" id="PTHR33121">
    <property type="entry name" value="CYCLIC DI-GMP PHOSPHODIESTERASE PDEF"/>
    <property type="match status" value="1"/>
</dbReference>
<dbReference type="GO" id="GO:0005886">
    <property type="term" value="C:plasma membrane"/>
    <property type="evidence" value="ECO:0007669"/>
    <property type="project" value="UniProtKB-SubCell"/>
</dbReference>
<dbReference type="InterPro" id="IPR050706">
    <property type="entry name" value="Cyclic-di-GMP_PDE-like"/>
</dbReference>
<evidence type="ECO:0000256" key="8">
    <source>
        <dbReference type="ARBA" id="ARBA00023136"/>
    </source>
</evidence>
<keyword evidence="7 10" id="KW-1133">Transmembrane helix</keyword>
<dbReference type="Gene3D" id="3.20.20.450">
    <property type="entry name" value="EAL domain"/>
    <property type="match status" value="1"/>
</dbReference>
<feature type="transmembrane region" description="Helical" evidence="10">
    <location>
        <begin position="246"/>
        <end position="264"/>
    </location>
</feature>
<dbReference type="GO" id="GO:0071111">
    <property type="term" value="F:cyclic-guanylate-specific phosphodiesterase activity"/>
    <property type="evidence" value="ECO:0007669"/>
    <property type="project" value="UniProtKB-EC"/>
</dbReference>
<name>A0A1I1R0P6_9BURK</name>
<dbReference type="SUPFAM" id="SSF141868">
    <property type="entry name" value="EAL domain-like"/>
    <property type="match status" value="1"/>
</dbReference>
<dbReference type="PROSITE" id="PS50883">
    <property type="entry name" value="EAL"/>
    <property type="match status" value="1"/>
</dbReference>
<dbReference type="PANTHER" id="PTHR33121:SF81">
    <property type="entry name" value="CYCLIC DI-GMP PHOSPHODIESTERASE PDEB-RELATED"/>
    <property type="match status" value="1"/>
</dbReference>
<evidence type="ECO:0000259" key="11">
    <source>
        <dbReference type="PROSITE" id="PS50883"/>
    </source>
</evidence>